<dbReference type="AlphaFoldDB" id="A0A0V0J388"/>
<keyword evidence="2" id="KW-0560">Oxidoreductase</keyword>
<comment type="similarity">
    <text evidence="1 3">Belongs to the short-chain dehydrogenases/reductases (SDR) family.</text>
</comment>
<dbReference type="EMBL" id="GEEE01003206">
    <property type="protein sequence ID" value="JAP60019.1"/>
    <property type="molecule type" value="Transcribed_RNA"/>
</dbReference>
<dbReference type="InterPro" id="IPR036291">
    <property type="entry name" value="NAD(P)-bd_dom_sf"/>
</dbReference>
<dbReference type="GO" id="GO:0006629">
    <property type="term" value="P:lipid metabolic process"/>
    <property type="evidence" value="ECO:0007669"/>
    <property type="project" value="UniProtKB-ARBA"/>
</dbReference>
<evidence type="ECO:0000256" key="1">
    <source>
        <dbReference type="ARBA" id="ARBA00006484"/>
    </source>
</evidence>
<reference evidence="6" key="1">
    <citation type="submission" date="2016-01" db="EMBL/GenBank/DDBJ databases">
        <title>Reference transcriptome for the parasite Schistocephalus solidus: insights into the molecular evolution of parasitism.</title>
        <authorList>
            <person name="Hebert F.O."/>
            <person name="Grambauer S."/>
            <person name="Barber I."/>
            <person name="Landry C.R."/>
            <person name="Aubin-Horth N."/>
        </authorList>
    </citation>
    <scope>NUCLEOTIDE SEQUENCE</scope>
</reference>
<dbReference type="PANTHER" id="PTHR24322">
    <property type="entry name" value="PKSB"/>
    <property type="match status" value="1"/>
</dbReference>
<dbReference type="PROSITE" id="PS00061">
    <property type="entry name" value="ADH_SHORT"/>
    <property type="match status" value="1"/>
</dbReference>
<feature type="non-terminal residue" evidence="6">
    <location>
        <position position="1"/>
    </location>
</feature>
<dbReference type="PANTHER" id="PTHR24322:SF736">
    <property type="entry name" value="RETINOL DEHYDROGENASE 10"/>
    <property type="match status" value="1"/>
</dbReference>
<organism evidence="6">
    <name type="scientific">Schistocephalus solidus</name>
    <name type="common">Tapeworm</name>
    <dbReference type="NCBI Taxonomy" id="70667"/>
    <lineage>
        <taxon>Eukaryota</taxon>
        <taxon>Metazoa</taxon>
        <taxon>Spiralia</taxon>
        <taxon>Lophotrochozoa</taxon>
        <taxon>Platyhelminthes</taxon>
        <taxon>Cestoda</taxon>
        <taxon>Eucestoda</taxon>
        <taxon>Diphyllobothriidea</taxon>
        <taxon>Diphyllobothriidae</taxon>
        <taxon>Schistocephalus</taxon>
    </lineage>
</organism>
<name>A0A0V0J388_SCHSO</name>
<proteinExistence type="inferred from homology"/>
<dbReference type="SMART" id="SM00822">
    <property type="entry name" value="PKS_KR"/>
    <property type="match status" value="1"/>
</dbReference>
<evidence type="ECO:0000313" key="6">
    <source>
        <dbReference type="EMBL" id="JAP60019.1"/>
    </source>
</evidence>
<dbReference type="Gene3D" id="3.40.50.720">
    <property type="entry name" value="NAD(P)-binding Rossmann-like Domain"/>
    <property type="match status" value="1"/>
</dbReference>
<dbReference type="InterPro" id="IPR057326">
    <property type="entry name" value="KR_dom"/>
</dbReference>
<dbReference type="GO" id="GO:0016616">
    <property type="term" value="F:oxidoreductase activity, acting on the CH-OH group of donors, NAD or NADP as acceptor"/>
    <property type="evidence" value="ECO:0007669"/>
    <property type="project" value="TreeGrafter"/>
</dbReference>
<dbReference type="InterPro" id="IPR020904">
    <property type="entry name" value="Sc_DH/Rdtase_CS"/>
</dbReference>
<sequence>VPSNHIFAEKSRSIDRCVSTIHRLGSKILNTTYKPSIFGLSWNTMFWCLVSVSLAVVALWFACLFQRKGENLEDSVVLITGAGAGLGRDLCLELCKYCKNVIGWDVSEEGMKETARLALDLYGVRVKCQKVDVSCTVDVQKAAEELRCEFGRLTILINNAAIVTPRYVLDHTGEDAERLFKVNLFGPMNLVQVFLPEMLGEAYAKVQGCIPDLIRQTKPTFPESSLAPHGHFVFTSSIAGQIAAPGLSTYCASKAALSMFAETLSLELARLNIADKIHVTDVRPFFMNTQMFSGCRSRLPFLLPVMQTEGVARRIVNGIRRHESVIYIPGRIALIPVLKHILPNWLLYVLLVISGGTTAVDNFHGVGPRRH</sequence>
<feature type="transmembrane region" description="Helical" evidence="4">
    <location>
        <begin position="44"/>
        <end position="65"/>
    </location>
</feature>
<feature type="domain" description="Ketoreductase" evidence="5">
    <location>
        <begin position="75"/>
        <end position="276"/>
    </location>
</feature>
<dbReference type="Pfam" id="PF00106">
    <property type="entry name" value="adh_short"/>
    <property type="match status" value="2"/>
</dbReference>
<keyword evidence="4" id="KW-1133">Transmembrane helix</keyword>
<gene>
    <name evidence="6" type="primary">RDHE2</name>
    <name evidence="6" type="ORF">TR88705</name>
</gene>
<evidence type="ECO:0000256" key="3">
    <source>
        <dbReference type="RuleBase" id="RU000363"/>
    </source>
</evidence>
<dbReference type="SUPFAM" id="SSF51735">
    <property type="entry name" value="NAD(P)-binding Rossmann-fold domains"/>
    <property type="match status" value="1"/>
</dbReference>
<accession>A0A0V0J388</accession>
<dbReference type="PRINTS" id="PR00080">
    <property type="entry name" value="SDRFAMILY"/>
</dbReference>
<keyword evidence="4" id="KW-0812">Transmembrane</keyword>
<keyword evidence="4" id="KW-0472">Membrane</keyword>
<protein>
    <submittedName>
        <fullName evidence="6">Epidermal retinol dehydrogenase 2</fullName>
    </submittedName>
</protein>
<dbReference type="PRINTS" id="PR00081">
    <property type="entry name" value="GDHRDH"/>
</dbReference>
<dbReference type="InterPro" id="IPR002347">
    <property type="entry name" value="SDR_fam"/>
</dbReference>
<evidence type="ECO:0000256" key="2">
    <source>
        <dbReference type="ARBA" id="ARBA00023002"/>
    </source>
</evidence>
<evidence type="ECO:0000259" key="5">
    <source>
        <dbReference type="SMART" id="SM00822"/>
    </source>
</evidence>
<evidence type="ECO:0000256" key="4">
    <source>
        <dbReference type="SAM" id="Phobius"/>
    </source>
</evidence>